<organism evidence="1">
    <name type="scientific">Podoviridae sp. ctsNK10</name>
    <dbReference type="NCBI Taxonomy" id="2826582"/>
    <lineage>
        <taxon>Viruses</taxon>
        <taxon>Duplodnaviria</taxon>
        <taxon>Heunggongvirae</taxon>
        <taxon>Uroviricota</taxon>
        <taxon>Caudoviricetes</taxon>
    </lineage>
</organism>
<reference evidence="1" key="1">
    <citation type="journal article" date="2021" name="Proc. Natl. Acad. Sci. U.S.A.">
        <title>A Catalog of Tens of Thousands of Viruses from Human Metagenomes Reveals Hidden Associations with Chronic Diseases.</title>
        <authorList>
            <person name="Tisza M.J."/>
            <person name="Buck C.B."/>
        </authorList>
    </citation>
    <scope>NUCLEOTIDE SEQUENCE</scope>
    <source>
        <strain evidence="1">CtsNK10</strain>
    </source>
</reference>
<proteinExistence type="predicted"/>
<evidence type="ECO:0000313" key="1">
    <source>
        <dbReference type="EMBL" id="DAD95252.1"/>
    </source>
</evidence>
<dbReference type="EMBL" id="BK015191">
    <property type="protein sequence ID" value="DAD95252.1"/>
    <property type="molecule type" value="Genomic_DNA"/>
</dbReference>
<protein>
    <submittedName>
        <fullName evidence="1">Uncharacterized protein</fullName>
    </submittedName>
</protein>
<sequence>MRLFYFYIPHKQEKPGGRNQTLLPHPWHPFNGVVLNRTVRFWYSQQTHLVYSVWYYSHSIDAVFRPLY</sequence>
<accession>A0A8S5NLL8</accession>
<name>A0A8S5NLL8_9CAUD</name>